<gene>
    <name evidence="4" type="ORF">DOZ80_10500</name>
</gene>
<dbReference type="RefSeq" id="WP_111282464.1">
    <property type="nucleotide sequence ID" value="NZ_QLIN01000003.1"/>
</dbReference>
<dbReference type="GO" id="GO:0051213">
    <property type="term" value="F:dioxygenase activity"/>
    <property type="evidence" value="ECO:0007669"/>
    <property type="project" value="UniProtKB-KW"/>
</dbReference>
<comment type="caution">
    <text evidence="4">The sequence shown here is derived from an EMBL/GenBank/DDBJ whole genome shotgun (WGS) entry which is preliminary data.</text>
</comment>
<evidence type="ECO:0000256" key="3">
    <source>
        <dbReference type="ARBA" id="ARBA00023002"/>
    </source>
</evidence>
<dbReference type="PANTHER" id="PTHR32332:SF20">
    <property type="entry name" value="2-NITROPROPANE DIOXYGENASE-LIKE PROTEIN"/>
    <property type="match status" value="1"/>
</dbReference>
<dbReference type="GO" id="GO:0018580">
    <property type="term" value="F:nitronate monooxygenase activity"/>
    <property type="evidence" value="ECO:0007669"/>
    <property type="project" value="InterPro"/>
</dbReference>
<dbReference type="Pfam" id="PF03060">
    <property type="entry name" value="NMO"/>
    <property type="match status" value="1"/>
</dbReference>
<dbReference type="SUPFAM" id="SSF51412">
    <property type="entry name" value="Inosine monophosphate dehydrogenase (IMPDH)"/>
    <property type="match status" value="1"/>
</dbReference>
<keyword evidence="4" id="KW-0223">Dioxygenase</keyword>
<keyword evidence="3" id="KW-0560">Oxidoreductase</keyword>
<evidence type="ECO:0000313" key="5">
    <source>
        <dbReference type="Proteomes" id="UP000249493"/>
    </source>
</evidence>
<evidence type="ECO:0000256" key="2">
    <source>
        <dbReference type="ARBA" id="ARBA00022643"/>
    </source>
</evidence>
<protein>
    <submittedName>
        <fullName evidence="4">2-nitropropane dioxygenase</fullName>
    </submittedName>
</protein>
<reference evidence="4 5" key="1">
    <citation type="submission" date="2018-06" db="EMBL/GenBank/DDBJ databases">
        <authorList>
            <person name="Zhirakovskaya E."/>
        </authorList>
    </citation>
    <scope>NUCLEOTIDE SEQUENCE [LARGE SCALE GENOMIC DNA]</scope>
    <source>
        <strain evidence="4 5">LY3</strain>
    </source>
</reference>
<evidence type="ECO:0000313" key="4">
    <source>
        <dbReference type="EMBL" id="RAI70890.1"/>
    </source>
</evidence>
<organism evidence="4 5">
    <name type="scientific">Pseudomonas fluorescens</name>
    <dbReference type="NCBI Taxonomy" id="294"/>
    <lineage>
        <taxon>Bacteria</taxon>
        <taxon>Pseudomonadati</taxon>
        <taxon>Pseudomonadota</taxon>
        <taxon>Gammaproteobacteria</taxon>
        <taxon>Pseudomonadales</taxon>
        <taxon>Pseudomonadaceae</taxon>
        <taxon>Pseudomonas</taxon>
    </lineage>
</organism>
<keyword evidence="1" id="KW-0285">Flavoprotein</keyword>
<evidence type="ECO:0000256" key="1">
    <source>
        <dbReference type="ARBA" id="ARBA00022630"/>
    </source>
</evidence>
<dbReference type="Proteomes" id="UP000249493">
    <property type="component" value="Unassembled WGS sequence"/>
</dbReference>
<dbReference type="InterPro" id="IPR004136">
    <property type="entry name" value="NMO"/>
</dbReference>
<dbReference type="AlphaFoldDB" id="A0A327N6K5"/>
<proteinExistence type="predicted"/>
<keyword evidence="2" id="KW-0288">FMN</keyword>
<sequence length="323" mass="34599">MVYEGSRLVEILNIKYPLIQAPMSWVTDARLVSAVSEAGGLGVLGPNAGYRTLTTDPKETIERMRSEIRKVRALTDKPFGLNVLLMGMGDDPLDEFTTNWITMAAEEGVTHFVSVGNASKHAFGLMKEFGGTIIHRPLTPTVAKMREAEALGADVLVATGYDEGGVIPASALGTFTVVPTMVDAVSVPVLATGGINDRRGVKAAFALGAEGVYIGTRFIVTQESPAAHNVKNTIITSGYTDMQFVSPLQRSIRTPMADRLAALNVDKENTLDLDREISRLGGLRPGMLEGNMDEGIVSVNTGIDIIKSNPTVKELIDQLLGLD</sequence>
<accession>A0A327N6K5</accession>
<dbReference type="EMBL" id="QLIN01000003">
    <property type="protein sequence ID" value="RAI70890.1"/>
    <property type="molecule type" value="Genomic_DNA"/>
</dbReference>
<name>A0A327N6K5_PSEFL</name>
<dbReference type="PANTHER" id="PTHR32332">
    <property type="entry name" value="2-NITROPROPANE DIOXYGENASE"/>
    <property type="match status" value="1"/>
</dbReference>
<dbReference type="Gene3D" id="3.20.20.70">
    <property type="entry name" value="Aldolase class I"/>
    <property type="match status" value="1"/>
</dbReference>
<dbReference type="InterPro" id="IPR013785">
    <property type="entry name" value="Aldolase_TIM"/>
</dbReference>
<dbReference type="CDD" id="cd04730">
    <property type="entry name" value="NPD_like"/>
    <property type="match status" value="1"/>
</dbReference>